<evidence type="ECO:0000313" key="15">
    <source>
        <dbReference type="Proteomes" id="UP001154078"/>
    </source>
</evidence>
<evidence type="ECO:0000256" key="4">
    <source>
        <dbReference type="ARBA" id="ARBA00022723"/>
    </source>
</evidence>
<dbReference type="Proteomes" id="UP001154078">
    <property type="component" value="Chromosome 4"/>
</dbReference>
<dbReference type="InterPro" id="IPR013083">
    <property type="entry name" value="Znf_RING/FYVE/PHD"/>
</dbReference>
<keyword evidence="3 11" id="KW-0812">Transmembrane</keyword>
<evidence type="ECO:0000256" key="5">
    <source>
        <dbReference type="ARBA" id="ARBA00022771"/>
    </source>
</evidence>
<evidence type="ECO:0000256" key="1">
    <source>
        <dbReference type="ARBA" id="ARBA00004141"/>
    </source>
</evidence>
<dbReference type="PANTHER" id="PTHR46065:SF3">
    <property type="entry name" value="FI20425P1"/>
    <property type="match status" value="1"/>
</dbReference>
<dbReference type="OrthoDB" id="273089at2759"/>
<accession>A0A9P0FHC7</accession>
<feature type="domain" description="RING-CH-type" evidence="13">
    <location>
        <begin position="4"/>
        <end position="64"/>
    </location>
</feature>
<dbReference type="GO" id="GO:0016567">
    <property type="term" value="P:protein ubiquitination"/>
    <property type="evidence" value="ECO:0007669"/>
    <property type="project" value="TreeGrafter"/>
</dbReference>
<dbReference type="Pfam" id="PF12906">
    <property type="entry name" value="RINGv"/>
    <property type="match status" value="1"/>
</dbReference>
<feature type="transmembrane region" description="Helical" evidence="11">
    <location>
        <begin position="130"/>
        <end position="149"/>
    </location>
</feature>
<dbReference type="GO" id="GO:0016020">
    <property type="term" value="C:membrane"/>
    <property type="evidence" value="ECO:0007669"/>
    <property type="project" value="UniProtKB-SubCell"/>
</dbReference>
<evidence type="ECO:0000256" key="7">
    <source>
        <dbReference type="ARBA" id="ARBA00022833"/>
    </source>
</evidence>
<feature type="domain" description="RING-type" evidence="12">
    <location>
        <begin position="12"/>
        <end position="58"/>
    </location>
</feature>
<evidence type="ECO:0000259" key="13">
    <source>
        <dbReference type="PROSITE" id="PS51292"/>
    </source>
</evidence>
<evidence type="ECO:0000313" key="14">
    <source>
        <dbReference type="EMBL" id="CAH0554864.1"/>
    </source>
</evidence>
<keyword evidence="15" id="KW-1185">Reference proteome</keyword>
<keyword evidence="6" id="KW-0833">Ubl conjugation pathway</keyword>
<evidence type="ECO:0000256" key="8">
    <source>
        <dbReference type="ARBA" id="ARBA00022989"/>
    </source>
</evidence>
<dbReference type="InterPro" id="IPR001841">
    <property type="entry name" value="Znf_RING"/>
</dbReference>
<evidence type="ECO:0000256" key="9">
    <source>
        <dbReference type="ARBA" id="ARBA00023136"/>
    </source>
</evidence>
<dbReference type="PANTHER" id="PTHR46065">
    <property type="entry name" value="E3 UBIQUITIN-PROTEIN LIGASE MARCH 2/3 FAMILY MEMBER"/>
    <property type="match status" value="1"/>
</dbReference>
<keyword evidence="5 10" id="KW-0863">Zinc-finger</keyword>
<evidence type="ECO:0000256" key="3">
    <source>
        <dbReference type="ARBA" id="ARBA00022692"/>
    </source>
</evidence>
<keyword evidence="4" id="KW-0479">Metal-binding</keyword>
<keyword evidence="8 11" id="KW-1133">Transmembrane helix</keyword>
<keyword evidence="9 11" id="KW-0472">Membrane</keyword>
<protein>
    <submittedName>
        <fullName evidence="14">Uncharacterized protein</fullName>
    </submittedName>
</protein>
<dbReference type="Gene3D" id="3.30.40.10">
    <property type="entry name" value="Zinc/RING finger domain, C3HC4 (zinc finger)"/>
    <property type="match status" value="1"/>
</dbReference>
<evidence type="ECO:0000256" key="6">
    <source>
        <dbReference type="ARBA" id="ARBA00022786"/>
    </source>
</evidence>
<dbReference type="GO" id="GO:0008270">
    <property type="term" value="F:zinc ion binding"/>
    <property type="evidence" value="ECO:0007669"/>
    <property type="project" value="UniProtKB-KW"/>
</dbReference>
<gene>
    <name evidence="14" type="ORF">MELIAE_LOCUS6353</name>
</gene>
<evidence type="ECO:0000256" key="10">
    <source>
        <dbReference type="PROSITE-ProRule" id="PRU00175"/>
    </source>
</evidence>
<evidence type="ECO:0000259" key="12">
    <source>
        <dbReference type="PROSITE" id="PS50089"/>
    </source>
</evidence>
<dbReference type="SMART" id="SM00744">
    <property type="entry name" value="RINGv"/>
    <property type="match status" value="1"/>
</dbReference>
<keyword evidence="2" id="KW-0808">Transferase</keyword>
<dbReference type="SUPFAM" id="SSF57850">
    <property type="entry name" value="RING/U-box"/>
    <property type="match status" value="1"/>
</dbReference>
<evidence type="ECO:0000256" key="2">
    <source>
        <dbReference type="ARBA" id="ARBA00022679"/>
    </source>
</evidence>
<name>A0A9P0FHC7_BRAAE</name>
<dbReference type="EMBL" id="OV121135">
    <property type="protein sequence ID" value="CAH0554864.1"/>
    <property type="molecule type" value="Genomic_DNA"/>
</dbReference>
<dbReference type="PROSITE" id="PS50089">
    <property type="entry name" value="ZF_RING_2"/>
    <property type="match status" value="1"/>
</dbReference>
<dbReference type="PROSITE" id="PS51292">
    <property type="entry name" value="ZF_RING_CH"/>
    <property type="match status" value="1"/>
</dbReference>
<evidence type="ECO:0000256" key="11">
    <source>
        <dbReference type="SAM" id="Phobius"/>
    </source>
</evidence>
<dbReference type="AlphaFoldDB" id="A0A9P0FHC7"/>
<reference evidence="14" key="1">
    <citation type="submission" date="2021-12" db="EMBL/GenBank/DDBJ databases">
        <authorList>
            <person name="King R."/>
        </authorList>
    </citation>
    <scope>NUCLEOTIDE SEQUENCE</scope>
</reference>
<comment type="subcellular location">
    <subcellularLocation>
        <location evidence="1">Membrane</location>
        <topology evidence="1">Multi-pass membrane protein</topology>
    </subcellularLocation>
</comment>
<keyword evidence="7" id="KW-0862">Zinc</keyword>
<sequence length="236" mass="26693">MEQNMSVISMVCRICYDNDKEEPLIAPCKCKGTVAFVHRSCLETWLAEANASTCELCHQPIKTERTPKHTTFQSIWIWCKTASSAGRGLRGDISACIFITPFAIVITYVCLFSSDYYNQSKFSTVPAAKWTSISLLAMIAVMLIGYYLWTYSVIRLHARLWYHWWQREAIVRYIPSSSIHLSDQETAINPPSNTPASLSDGDISDVEIVNCVNFSDTSVKATVEEINEFHRGDNVQ</sequence>
<dbReference type="InterPro" id="IPR011016">
    <property type="entry name" value="Znf_RING-CH"/>
</dbReference>
<dbReference type="GO" id="GO:0004842">
    <property type="term" value="F:ubiquitin-protein transferase activity"/>
    <property type="evidence" value="ECO:0007669"/>
    <property type="project" value="TreeGrafter"/>
</dbReference>
<organism evidence="14 15">
    <name type="scientific">Brassicogethes aeneus</name>
    <name type="common">Rape pollen beetle</name>
    <name type="synonym">Meligethes aeneus</name>
    <dbReference type="NCBI Taxonomy" id="1431903"/>
    <lineage>
        <taxon>Eukaryota</taxon>
        <taxon>Metazoa</taxon>
        <taxon>Ecdysozoa</taxon>
        <taxon>Arthropoda</taxon>
        <taxon>Hexapoda</taxon>
        <taxon>Insecta</taxon>
        <taxon>Pterygota</taxon>
        <taxon>Neoptera</taxon>
        <taxon>Endopterygota</taxon>
        <taxon>Coleoptera</taxon>
        <taxon>Polyphaga</taxon>
        <taxon>Cucujiformia</taxon>
        <taxon>Nitidulidae</taxon>
        <taxon>Meligethinae</taxon>
        <taxon>Brassicogethes</taxon>
    </lineage>
</organism>
<proteinExistence type="predicted"/>
<feature type="transmembrane region" description="Helical" evidence="11">
    <location>
        <begin position="93"/>
        <end position="114"/>
    </location>
</feature>